<dbReference type="Proteomes" id="UP001165135">
    <property type="component" value="Unassembled WGS sequence"/>
</dbReference>
<dbReference type="AlphaFoldDB" id="A0A9W6RNQ2"/>
<proteinExistence type="inferred from homology"/>
<dbReference type="InterPro" id="IPR002397">
    <property type="entry name" value="Cyt_P450_B"/>
</dbReference>
<protein>
    <submittedName>
        <fullName evidence="3">Cytochrome P450</fullName>
    </submittedName>
</protein>
<dbReference type="InterPro" id="IPR036396">
    <property type="entry name" value="Cyt_P450_sf"/>
</dbReference>
<gene>
    <name evidence="3" type="ORF">Airi01_079130</name>
</gene>
<evidence type="ECO:0000256" key="2">
    <source>
        <dbReference type="SAM" id="MobiDB-lite"/>
    </source>
</evidence>
<feature type="region of interest" description="Disordered" evidence="2">
    <location>
        <begin position="1"/>
        <end position="22"/>
    </location>
</feature>
<reference evidence="3" key="1">
    <citation type="submission" date="2023-03" db="EMBL/GenBank/DDBJ databases">
        <title>Actinoallomurus iriomotensis NBRC 103681.</title>
        <authorList>
            <person name="Ichikawa N."/>
            <person name="Sato H."/>
            <person name="Tonouchi N."/>
        </authorList>
    </citation>
    <scope>NUCLEOTIDE SEQUENCE</scope>
    <source>
        <strain evidence="3">NBRC 103681</strain>
    </source>
</reference>
<dbReference type="PANTHER" id="PTHR46696:SF1">
    <property type="entry name" value="CYTOCHROME P450 YJIB-RELATED"/>
    <property type="match status" value="1"/>
</dbReference>
<dbReference type="Gene3D" id="1.10.630.10">
    <property type="entry name" value="Cytochrome P450"/>
    <property type="match status" value="1"/>
</dbReference>
<dbReference type="GO" id="GO:0004497">
    <property type="term" value="F:monooxygenase activity"/>
    <property type="evidence" value="ECO:0007669"/>
    <property type="project" value="InterPro"/>
</dbReference>
<dbReference type="GO" id="GO:0020037">
    <property type="term" value="F:heme binding"/>
    <property type="evidence" value="ECO:0007669"/>
    <property type="project" value="InterPro"/>
</dbReference>
<comment type="caution">
    <text evidence="3">The sequence shown here is derived from an EMBL/GenBank/DDBJ whole genome shotgun (WGS) entry which is preliminary data.</text>
</comment>
<dbReference type="EMBL" id="BSTJ01000012">
    <property type="protein sequence ID" value="GLY79646.1"/>
    <property type="molecule type" value="Genomic_DNA"/>
</dbReference>
<dbReference type="PANTHER" id="PTHR46696">
    <property type="entry name" value="P450, PUTATIVE (EUROFUNG)-RELATED"/>
    <property type="match status" value="1"/>
</dbReference>
<name>A0A9W6RNQ2_9ACTN</name>
<comment type="similarity">
    <text evidence="1">Belongs to the cytochrome P450 family.</text>
</comment>
<dbReference type="RefSeq" id="WP_285631435.1">
    <property type="nucleotide sequence ID" value="NZ_BSTJ01000012.1"/>
</dbReference>
<dbReference type="SUPFAM" id="SSF48264">
    <property type="entry name" value="Cytochrome P450"/>
    <property type="match status" value="1"/>
</dbReference>
<organism evidence="3 4">
    <name type="scientific">Actinoallomurus iriomotensis</name>
    <dbReference type="NCBI Taxonomy" id="478107"/>
    <lineage>
        <taxon>Bacteria</taxon>
        <taxon>Bacillati</taxon>
        <taxon>Actinomycetota</taxon>
        <taxon>Actinomycetes</taxon>
        <taxon>Streptosporangiales</taxon>
        <taxon>Thermomonosporaceae</taxon>
        <taxon>Actinoallomurus</taxon>
    </lineage>
</organism>
<accession>A0A9W6RNQ2</accession>
<dbReference type="GO" id="GO:0005506">
    <property type="term" value="F:iron ion binding"/>
    <property type="evidence" value="ECO:0007669"/>
    <property type="project" value="InterPro"/>
</dbReference>
<dbReference type="CDD" id="cd20623">
    <property type="entry name" value="CYP_unk"/>
    <property type="match status" value="1"/>
</dbReference>
<evidence type="ECO:0000313" key="4">
    <source>
        <dbReference type="Proteomes" id="UP001165135"/>
    </source>
</evidence>
<evidence type="ECO:0000313" key="3">
    <source>
        <dbReference type="EMBL" id="GLY79646.1"/>
    </source>
</evidence>
<dbReference type="GO" id="GO:0016705">
    <property type="term" value="F:oxidoreductase activity, acting on paired donors, with incorporation or reduction of molecular oxygen"/>
    <property type="evidence" value="ECO:0007669"/>
    <property type="project" value="InterPro"/>
</dbReference>
<dbReference type="PRINTS" id="PR00359">
    <property type="entry name" value="BP450"/>
</dbReference>
<sequence>MTDTQRTAGSPPPGYPDHHDAVPLYGPRYQTSPVELYREMRLEHGPVVPVMLEGDIPAWLVIGYRQLHQVLSDPKLFSRDCRRWNVWDRVPPDWPLMAFIAYQPSVLFTDGAEHERHASAIRSALSEIDQFELRFQCERIADGLIDAFVGSGEADLMTQFARPLPVLVAAWMFGLPEDEAPDLARDVVEAMNGSVEAYGRFAATMMRLLQTKRESPGPDIPSRMLAHPSNLTDEELTHDLIITLTAGQDAMANWIGNTLRLMLTDDRFALTLAGGRRSVGQALNEVLWEDTPGQNSLGRWATRDTELGGRYIRAGDGLVLGLAGANSDPAIRPDPHAGPGGNHAHMAFAHGEHRCPHPAPELAEVMAQAAVEVLMDRLPDVILEGRPEDLVWRPSMQMRGLMALPVSFTPAHVAGR</sequence>
<evidence type="ECO:0000256" key="1">
    <source>
        <dbReference type="ARBA" id="ARBA00010617"/>
    </source>
</evidence>